<feature type="transmembrane region" description="Helical" evidence="6">
    <location>
        <begin position="131"/>
        <end position="150"/>
    </location>
</feature>
<dbReference type="GO" id="GO:0009247">
    <property type="term" value="P:glycolipid biosynthetic process"/>
    <property type="evidence" value="ECO:0007669"/>
    <property type="project" value="TreeGrafter"/>
</dbReference>
<accession>A0A656DDK1</accession>
<dbReference type="PANTHER" id="PTHR11048">
    <property type="entry name" value="PRENYLTRANSFERASES"/>
    <property type="match status" value="1"/>
</dbReference>
<dbReference type="OrthoDB" id="9803632at2"/>
<evidence type="ECO:0000256" key="5">
    <source>
        <dbReference type="ARBA" id="ARBA00023136"/>
    </source>
</evidence>
<evidence type="ECO:0000256" key="1">
    <source>
        <dbReference type="ARBA" id="ARBA00004141"/>
    </source>
</evidence>
<dbReference type="Gene3D" id="1.10.357.140">
    <property type="entry name" value="UbiA prenyltransferase"/>
    <property type="match status" value="1"/>
</dbReference>
<name>A0A656DDK1_KRYT1</name>
<organism evidence="7 8">
    <name type="scientific">Kryptobacter tengchongensis</name>
    <dbReference type="NCBI Taxonomy" id="1643429"/>
    <lineage>
        <taxon>Bacteria</taxon>
        <taxon>Pseudomonadati</taxon>
        <taxon>Candidatus Kryptoniota</taxon>
        <taxon>Candidatus Kryptobacter</taxon>
    </lineage>
</organism>
<dbReference type="NCBIfam" id="NF008977">
    <property type="entry name" value="PRK12324.1-2"/>
    <property type="match status" value="1"/>
</dbReference>
<feature type="transmembrane region" description="Helical" evidence="6">
    <location>
        <begin position="14"/>
        <end position="32"/>
    </location>
</feature>
<dbReference type="CDD" id="cd13963">
    <property type="entry name" value="PT_UbiA_2"/>
    <property type="match status" value="1"/>
</dbReference>
<evidence type="ECO:0000256" key="6">
    <source>
        <dbReference type="SAM" id="Phobius"/>
    </source>
</evidence>
<dbReference type="EMBL" id="CZVU01000111">
    <property type="protein sequence ID" value="CUT05139.1"/>
    <property type="molecule type" value="Genomic_DNA"/>
</dbReference>
<proteinExistence type="predicted"/>
<keyword evidence="2" id="KW-1003">Cell membrane</keyword>
<feature type="transmembrane region" description="Helical" evidence="6">
    <location>
        <begin position="205"/>
        <end position="226"/>
    </location>
</feature>
<feature type="transmembrane region" description="Helical" evidence="6">
    <location>
        <begin position="270"/>
        <end position="292"/>
    </location>
</feature>
<feature type="transmembrane region" description="Helical" evidence="6">
    <location>
        <begin position="156"/>
        <end position="173"/>
    </location>
</feature>
<reference evidence="7 8" key="1">
    <citation type="submission" date="2015-11" db="EMBL/GenBank/DDBJ databases">
        <authorList>
            <person name="Varghese N."/>
        </authorList>
    </citation>
    <scope>NUCLEOTIDE SEQUENCE [LARGE SCALE GENOMIC DNA]</scope>
    <source>
        <strain evidence="7 8">JGI-24</strain>
    </source>
</reference>
<keyword evidence="8" id="KW-1185">Reference proteome</keyword>
<feature type="transmembrane region" description="Helical" evidence="6">
    <location>
        <begin position="81"/>
        <end position="100"/>
    </location>
</feature>
<dbReference type="Pfam" id="PF01040">
    <property type="entry name" value="UbiA"/>
    <property type="match status" value="1"/>
</dbReference>
<keyword evidence="5 6" id="KW-0472">Membrane</keyword>
<keyword evidence="7" id="KW-0808">Transferase</keyword>
<gene>
    <name evidence="7" type="ORF">JGI24_01630</name>
</gene>
<keyword evidence="4 6" id="KW-1133">Transmembrane helix</keyword>
<dbReference type="GO" id="GO:0016765">
    <property type="term" value="F:transferase activity, transferring alkyl or aryl (other than methyl) groups"/>
    <property type="evidence" value="ECO:0007669"/>
    <property type="project" value="InterPro"/>
</dbReference>
<evidence type="ECO:0000313" key="7">
    <source>
        <dbReference type="EMBL" id="CUT05139.1"/>
    </source>
</evidence>
<dbReference type="Proteomes" id="UP000243065">
    <property type="component" value="Unassembled WGS sequence"/>
</dbReference>
<evidence type="ECO:0000313" key="8">
    <source>
        <dbReference type="Proteomes" id="UP000243065"/>
    </source>
</evidence>
<evidence type="ECO:0000256" key="2">
    <source>
        <dbReference type="ARBA" id="ARBA00022475"/>
    </source>
</evidence>
<comment type="subcellular location">
    <subcellularLocation>
        <location evidence="1">Membrane</location>
        <topology evidence="1">Multi-pass membrane protein</topology>
    </subcellularLocation>
</comment>
<dbReference type="InterPro" id="IPR000537">
    <property type="entry name" value="UbiA_prenyltransferase"/>
</dbReference>
<evidence type="ECO:0000256" key="4">
    <source>
        <dbReference type="ARBA" id="ARBA00022989"/>
    </source>
</evidence>
<dbReference type="InterPro" id="IPR039653">
    <property type="entry name" value="Prenyltransferase"/>
</dbReference>
<feature type="transmembrane region" description="Helical" evidence="6">
    <location>
        <begin position="238"/>
        <end position="258"/>
    </location>
</feature>
<dbReference type="AlphaFoldDB" id="A0A656DDK1"/>
<feature type="transmembrane region" description="Helical" evidence="6">
    <location>
        <begin position="38"/>
        <end position="60"/>
    </location>
</feature>
<dbReference type="RefSeq" id="WP_072150901.1">
    <property type="nucleotide sequence ID" value="NZ_CZVU01000111.1"/>
</dbReference>
<dbReference type="InterPro" id="IPR044878">
    <property type="entry name" value="UbiA_sf"/>
</dbReference>
<dbReference type="PANTHER" id="PTHR11048:SF5">
    <property type="entry name" value="DECAPRENYL-PHOSPHATE PHOSPHORIBOSYLTRANSFERASE"/>
    <property type="match status" value="1"/>
</dbReference>
<evidence type="ECO:0000256" key="3">
    <source>
        <dbReference type="ARBA" id="ARBA00022692"/>
    </source>
</evidence>
<keyword evidence="3 6" id="KW-0812">Transmembrane</keyword>
<sequence>MFADYIKLARPKQWVKNFFIFAPLIFSHHLLNFEKIKISIFAFLSFSFIASSVYVINDISDRESDRFHPLKRNRPIASGRVKVWQGILFSIFLFVVGFAFTFELPFKARFLIISYFLMMLFYSFKLKQIVLVDVFVIAIGFMLRVLVGAYSIEVVVSKWLFITTLFLSLFLAISKRRMELYFSIQNQDSNFGEQRKVLYEYNIKFADQMLVITAGGAVIAYALYTISERTVSLFKTESLIYTTVFVLYGVFRYMYLMYQKKSGENPTDVILGDVGIIANIFLWLFACIAIIYREQIFKFFGFTF</sequence>
<protein>
    <submittedName>
        <fullName evidence="7">UbiA prenyltransferase family protein</fullName>
    </submittedName>
</protein>
<dbReference type="GO" id="GO:0005886">
    <property type="term" value="C:plasma membrane"/>
    <property type="evidence" value="ECO:0007669"/>
    <property type="project" value="TreeGrafter"/>
</dbReference>